<feature type="region of interest" description="Disordered" evidence="1">
    <location>
        <begin position="1"/>
        <end position="24"/>
    </location>
</feature>
<dbReference type="AlphaFoldDB" id="A0A4C1U3Y8"/>
<reference evidence="2 3" key="1">
    <citation type="journal article" date="2019" name="Commun. Biol.">
        <title>The bagworm genome reveals a unique fibroin gene that provides high tensile strength.</title>
        <authorList>
            <person name="Kono N."/>
            <person name="Nakamura H."/>
            <person name="Ohtoshi R."/>
            <person name="Tomita M."/>
            <person name="Numata K."/>
            <person name="Arakawa K."/>
        </authorList>
    </citation>
    <scope>NUCLEOTIDE SEQUENCE [LARGE SCALE GENOMIC DNA]</scope>
</reference>
<gene>
    <name evidence="2" type="ORF">EVAR_11136_1</name>
</gene>
<keyword evidence="3" id="KW-1185">Reference proteome</keyword>
<dbReference type="EMBL" id="BGZK01000125">
    <property type="protein sequence ID" value="GBP21105.1"/>
    <property type="molecule type" value="Genomic_DNA"/>
</dbReference>
<proteinExistence type="predicted"/>
<organism evidence="2 3">
    <name type="scientific">Eumeta variegata</name>
    <name type="common">Bagworm moth</name>
    <name type="synonym">Eumeta japonica</name>
    <dbReference type="NCBI Taxonomy" id="151549"/>
    <lineage>
        <taxon>Eukaryota</taxon>
        <taxon>Metazoa</taxon>
        <taxon>Ecdysozoa</taxon>
        <taxon>Arthropoda</taxon>
        <taxon>Hexapoda</taxon>
        <taxon>Insecta</taxon>
        <taxon>Pterygota</taxon>
        <taxon>Neoptera</taxon>
        <taxon>Endopterygota</taxon>
        <taxon>Lepidoptera</taxon>
        <taxon>Glossata</taxon>
        <taxon>Ditrysia</taxon>
        <taxon>Tineoidea</taxon>
        <taxon>Psychidae</taxon>
        <taxon>Oiketicinae</taxon>
        <taxon>Eumeta</taxon>
    </lineage>
</organism>
<evidence type="ECO:0000313" key="3">
    <source>
        <dbReference type="Proteomes" id="UP000299102"/>
    </source>
</evidence>
<evidence type="ECO:0000313" key="2">
    <source>
        <dbReference type="EMBL" id="GBP21105.1"/>
    </source>
</evidence>
<dbReference type="Proteomes" id="UP000299102">
    <property type="component" value="Unassembled WGS sequence"/>
</dbReference>
<feature type="compositionally biased region" description="Basic residues" evidence="1">
    <location>
        <begin position="1"/>
        <end position="10"/>
    </location>
</feature>
<sequence length="111" mass="13166">MKTSQWRKKERGGEEGSGLSLGVTSFAGNSERQFRPLHCVRDNTHWEFSNTRKKSCNFTKHTHWRRMCNEYGLIKALIRRKVMFWYTGPTCLHRYVIHAAYSEQLHNVSDF</sequence>
<accession>A0A4C1U3Y8</accession>
<comment type="caution">
    <text evidence="2">The sequence shown here is derived from an EMBL/GenBank/DDBJ whole genome shotgun (WGS) entry which is preliminary data.</text>
</comment>
<evidence type="ECO:0000256" key="1">
    <source>
        <dbReference type="SAM" id="MobiDB-lite"/>
    </source>
</evidence>
<name>A0A4C1U3Y8_EUMVA</name>
<protein>
    <submittedName>
        <fullName evidence="2">Uncharacterized protein</fullName>
    </submittedName>
</protein>